<keyword evidence="1" id="KW-0472">Membrane</keyword>
<reference evidence="2" key="2">
    <citation type="journal article" date="2015" name="Fish Shellfish Immunol.">
        <title>Early steps in the European eel (Anguilla anguilla)-Vibrio vulnificus interaction in the gills: Role of the RtxA13 toxin.</title>
        <authorList>
            <person name="Callol A."/>
            <person name="Pajuelo D."/>
            <person name="Ebbesson L."/>
            <person name="Teles M."/>
            <person name="MacKenzie S."/>
            <person name="Amaro C."/>
        </authorList>
    </citation>
    <scope>NUCLEOTIDE SEQUENCE</scope>
</reference>
<sequence>MFMKYSILFTYKLLTIVVKIAMNITFYSKRSLNYLMGKPRFCKETWKQYTVTFSTPPHPITYPKSKKKKTLEKKPFK</sequence>
<name>A0A0E9XLG4_ANGAN</name>
<evidence type="ECO:0000256" key="1">
    <source>
        <dbReference type="SAM" id="Phobius"/>
    </source>
</evidence>
<reference evidence="2" key="1">
    <citation type="submission" date="2014-11" db="EMBL/GenBank/DDBJ databases">
        <authorList>
            <person name="Amaro Gonzalez C."/>
        </authorList>
    </citation>
    <scope>NUCLEOTIDE SEQUENCE</scope>
</reference>
<proteinExistence type="predicted"/>
<feature type="transmembrane region" description="Helical" evidence="1">
    <location>
        <begin position="6"/>
        <end position="28"/>
    </location>
</feature>
<protein>
    <submittedName>
        <fullName evidence="2">Uncharacterized protein</fullName>
    </submittedName>
</protein>
<accession>A0A0E9XLG4</accession>
<keyword evidence="1" id="KW-0812">Transmembrane</keyword>
<evidence type="ECO:0000313" key="2">
    <source>
        <dbReference type="EMBL" id="JAI03505.1"/>
    </source>
</evidence>
<keyword evidence="1" id="KW-1133">Transmembrane helix</keyword>
<organism evidence="2">
    <name type="scientific">Anguilla anguilla</name>
    <name type="common">European freshwater eel</name>
    <name type="synonym">Muraena anguilla</name>
    <dbReference type="NCBI Taxonomy" id="7936"/>
    <lineage>
        <taxon>Eukaryota</taxon>
        <taxon>Metazoa</taxon>
        <taxon>Chordata</taxon>
        <taxon>Craniata</taxon>
        <taxon>Vertebrata</taxon>
        <taxon>Euteleostomi</taxon>
        <taxon>Actinopterygii</taxon>
        <taxon>Neopterygii</taxon>
        <taxon>Teleostei</taxon>
        <taxon>Anguilliformes</taxon>
        <taxon>Anguillidae</taxon>
        <taxon>Anguilla</taxon>
    </lineage>
</organism>
<dbReference type="EMBL" id="GBXM01005073">
    <property type="protein sequence ID" value="JAI03505.1"/>
    <property type="molecule type" value="Transcribed_RNA"/>
</dbReference>
<dbReference type="AlphaFoldDB" id="A0A0E9XLG4"/>